<evidence type="ECO:0000259" key="4">
    <source>
        <dbReference type="PROSITE" id="PS01124"/>
    </source>
</evidence>
<dbReference type="InterPro" id="IPR050204">
    <property type="entry name" value="AraC_XylS_family_regulators"/>
</dbReference>
<proteinExistence type="predicted"/>
<dbReference type="InterPro" id="IPR018062">
    <property type="entry name" value="HTH_AraC-typ_CS"/>
</dbReference>
<dbReference type="AlphaFoldDB" id="A0A1W6P1D2"/>
<organism evidence="5 6">
    <name type="scientific">Ketogulonicigenium robustum</name>
    <dbReference type="NCBI Taxonomy" id="92947"/>
    <lineage>
        <taxon>Bacteria</taxon>
        <taxon>Pseudomonadati</taxon>
        <taxon>Pseudomonadota</taxon>
        <taxon>Alphaproteobacteria</taxon>
        <taxon>Rhodobacterales</taxon>
        <taxon>Roseobacteraceae</taxon>
        <taxon>Ketogulonicigenium</taxon>
    </lineage>
</organism>
<dbReference type="GO" id="GO:0003700">
    <property type="term" value="F:DNA-binding transcription factor activity"/>
    <property type="evidence" value="ECO:0007669"/>
    <property type="project" value="InterPro"/>
</dbReference>
<evidence type="ECO:0000256" key="1">
    <source>
        <dbReference type="ARBA" id="ARBA00023015"/>
    </source>
</evidence>
<keyword evidence="2" id="KW-0238">DNA-binding</keyword>
<dbReference type="PANTHER" id="PTHR46796">
    <property type="entry name" value="HTH-TYPE TRANSCRIPTIONAL ACTIVATOR RHAS-RELATED"/>
    <property type="match status" value="1"/>
</dbReference>
<dbReference type="Pfam" id="PF12852">
    <property type="entry name" value="Cupin_6"/>
    <property type="match status" value="1"/>
</dbReference>
<keyword evidence="6" id="KW-1185">Reference proteome</keyword>
<dbReference type="SMART" id="SM00342">
    <property type="entry name" value="HTH_ARAC"/>
    <property type="match status" value="1"/>
</dbReference>
<dbReference type="InterPro" id="IPR009057">
    <property type="entry name" value="Homeodomain-like_sf"/>
</dbReference>
<dbReference type="InterPro" id="IPR020449">
    <property type="entry name" value="Tscrpt_reg_AraC-type_HTH"/>
</dbReference>
<dbReference type="PRINTS" id="PR00032">
    <property type="entry name" value="HTHARAC"/>
</dbReference>
<evidence type="ECO:0000313" key="5">
    <source>
        <dbReference type="EMBL" id="ARO15328.1"/>
    </source>
</evidence>
<dbReference type="PROSITE" id="PS01124">
    <property type="entry name" value="HTH_ARAC_FAMILY_2"/>
    <property type="match status" value="1"/>
</dbReference>
<evidence type="ECO:0000256" key="3">
    <source>
        <dbReference type="ARBA" id="ARBA00023163"/>
    </source>
</evidence>
<sequence length="175" mass="19257">MVLRQVDHGAMDWLETASRFALSEIQTPEPGAGVMVSRILELLLIRVLRLWAKEPKAQASWLLGAADPAIGRALSAMHIAPAQPWSVAELAKVAGLSRTVFASRFLTLVGQPPLRYLIGLRLDKAAELLKRTRQSLWEVAEATGYTSDAAFSRAFRARFGQSPAQWRKNPLLGQA</sequence>
<dbReference type="PROSITE" id="PS00041">
    <property type="entry name" value="HTH_ARAC_FAMILY_1"/>
    <property type="match status" value="1"/>
</dbReference>
<dbReference type="InterPro" id="IPR032783">
    <property type="entry name" value="AraC_lig"/>
</dbReference>
<dbReference type="InterPro" id="IPR018060">
    <property type="entry name" value="HTH_AraC"/>
</dbReference>
<name>A0A1W6P1D2_9RHOB</name>
<dbReference type="STRING" id="92947.BVG79_01986"/>
<dbReference type="GO" id="GO:0043565">
    <property type="term" value="F:sequence-specific DNA binding"/>
    <property type="evidence" value="ECO:0007669"/>
    <property type="project" value="InterPro"/>
</dbReference>
<dbReference type="PANTHER" id="PTHR46796:SF7">
    <property type="entry name" value="ARAC FAMILY TRANSCRIPTIONAL REGULATOR"/>
    <property type="match status" value="1"/>
</dbReference>
<dbReference type="SUPFAM" id="SSF46689">
    <property type="entry name" value="Homeodomain-like"/>
    <property type="match status" value="2"/>
</dbReference>
<accession>A0A1W6P1D2</accession>
<keyword evidence="1" id="KW-0805">Transcription regulation</keyword>
<feature type="domain" description="HTH araC/xylS-type" evidence="4">
    <location>
        <begin position="71"/>
        <end position="169"/>
    </location>
</feature>
<dbReference type="KEGG" id="kro:BVG79_01986"/>
<dbReference type="EMBL" id="CP019937">
    <property type="protein sequence ID" value="ARO15328.1"/>
    <property type="molecule type" value="Genomic_DNA"/>
</dbReference>
<reference evidence="5 6" key="1">
    <citation type="submission" date="2017-02" db="EMBL/GenBank/DDBJ databases">
        <title>Ketogulonicigenium robustum SPU B003 Genome sequencing and assembly.</title>
        <authorList>
            <person name="Li Y."/>
            <person name="Liu L."/>
            <person name="Wang C."/>
            <person name="Zhang M."/>
            <person name="Zhang T."/>
            <person name="Zhang Y."/>
        </authorList>
    </citation>
    <scope>NUCLEOTIDE SEQUENCE [LARGE SCALE GENOMIC DNA]</scope>
    <source>
        <strain evidence="5 6">SPU_B003</strain>
    </source>
</reference>
<dbReference type="Pfam" id="PF12833">
    <property type="entry name" value="HTH_18"/>
    <property type="match status" value="1"/>
</dbReference>
<dbReference type="Gene3D" id="1.10.10.60">
    <property type="entry name" value="Homeodomain-like"/>
    <property type="match status" value="2"/>
</dbReference>
<protein>
    <submittedName>
        <fullName evidence="5">Transcriptional regulator, AraC family</fullName>
    </submittedName>
</protein>
<keyword evidence="3" id="KW-0804">Transcription</keyword>
<dbReference type="Proteomes" id="UP000242447">
    <property type="component" value="Chromosome"/>
</dbReference>
<evidence type="ECO:0000256" key="2">
    <source>
        <dbReference type="ARBA" id="ARBA00023125"/>
    </source>
</evidence>
<evidence type="ECO:0000313" key="6">
    <source>
        <dbReference type="Proteomes" id="UP000242447"/>
    </source>
</evidence>
<gene>
    <name evidence="5" type="ORF">BVG79_01986</name>
</gene>